<evidence type="ECO:0000256" key="5">
    <source>
        <dbReference type="SAM" id="MobiDB-lite"/>
    </source>
</evidence>
<dbReference type="PANTHER" id="PTHR43077:SF5">
    <property type="entry name" value="PHAGE INFECTION PROTEIN"/>
    <property type="match status" value="1"/>
</dbReference>
<organism evidence="8 9">
    <name type="scientific">Cohnella xylanilytica</name>
    <dbReference type="NCBI Taxonomy" id="557555"/>
    <lineage>
        <taxon>Bacteria</taxon>
        <taxon>Bacillati</taxon>
        <taxon>Bacillota</taxon>
        <taxon>Bacilli</taxon>
        <taxon>Bacillales</taxon>
        <taxon>Paenibacillaceae</taxon>
        <taxon>Cohnella</taxon>
    </lineage>
</organism>
<dbReference type="InterPro" id="IPR022703">
    <property type="entry name" value="DUF3533"/>
</dbReference>
<dbReference type="EMBL" id="JACJVR010000029">
    <property type="protein sequence ID" value="MBB6691432.1"/>
    <property type="molecule type" value="Genomic_DNA"/>
</dbReference>
<dbReference type="AlphaFoldDB" id="A0A841TWN4"/>
<dbReference type="RefSeq" id="WP_185135424.1">
    <property type="nucleotide sequence ID" value="NZ_JACJVR010000029.1"/>
</dbReference>
<feature type="transmembrane region" description="Helical" evidence="6">
    <location>
        <begin position="270"/>
        <end position="286"/>
    </location>
</feature>
<dbReference type="Gene3D" id="3.40.1710.10">
    <property type="entry name" value="abc type-2 transporter like domain"/>
    <property type="match status" value="1"/>
</dbReference>
<keyword evidence="9" id="KW-1185">Reference proteome</keyword>
<feature type="transmembrane region" description="Helical" evidence="6">
    <location>
        <begin position="293"/>
        <end position="313"/>
    </location>
</feature>
<dbReference type="InterPro" id="IPR051328">
    <property type="entry name" value="T7SS_ABC-Transporter"/>
</dbReference>
<evidence type="ECO:0000256" key="4">
    <source>
        <dbReference type="ARBA" id="ARBA00023136"/>
    </source>
</evidence>
<feature type="transmembrane region" description="Helical" evidence="6">
    <location>
        <begin position="238"/>
        <end position="258"/>
    </location>
</feature>
<evidence type="ECO:0000256" key="6">
    <source>
        <dbReference type="SAM" id="Phobius"/>
    </source>
</evidence>
<name>A0A841TWN4_9BACL</name>
<protein>
    <submittedName>
        <fullName evidence="8">DUF3533 domain-containing protein</fullName>
    </submittedName>
</protein>
<feature type="region of interest" description="Disordered" evidence="5">
    <location>
        <begin position="378"/>
        <end position="398"/>
    </location>
</feature>
<comment type="caution">
    <text evidence="8">The sequence shown here is derived from an EMBL/GenBank/DDBJ whole genome shotgun (WGS) entry which is preliminary data.</text>
</comment>
<feature type="domain" description="DUF3533" evidence="7">
    <location>
        <begin position="28"/>
        <end position="362"/>
    </location>
</feature>
<reference evidence="8 9" key="1">
    <citation type="submission" date="2020-08" db="EMBL/GenBank/DDBJ databases">
        <title>Cohnella phylogeny.</title>
        <authorList>
            <person name="Dunlap C."/>
        </authorList>
    </citation>
    <scope>NUCLEOTIDE SEQUENCE [LARGE SCALE GENOMIC DNA]</scope>
    <source>
        <strain evidence="8 9">DSM 25239</strain>
    </source>
</reference>
<evidence type="ECO:0000259" key="7">
    <source>
        <dbReference type="Pfam" id="PF12051"/>
    </source>
</evidence>
<evidence type="ECO:0000256" key="2">
    <source>
        <dbReference type="ARBA" id="ARBA00022692"/>
    </source>
</evidence>
<evidence type="ECO:0000256" key="1">
    <source>
        <dbReference type="ARBA" id="ARBA00004141"/>
    </source>
</evidence>
<feature type="transmembrane region" description="Helical" evidence="6">
    <location>
        <begin position="207"/>
        <end position="226"/>
    </location>
</feature>
<proteinExistence type="predicted"/>
<keyword evidence="3 6" id="KW-1133">Transmembrane helix</keyword>
<dbReference type="Proteomes" id="UP000553776">
    <property type="component" value="Unassembled WGS sequence"/>
</dbReference>
<accession>A0A841TWN4</accession>
<dbReference type="PANTHER" id="PTHR43077">
    <property type="entry name" value="TRANSPORT PERMEASE YVFS-RELATED"/>
    <property type="match status" value="1"/>
</dbReference>
<evidence type="ECO:0000256" key="3">
    <source>
        <dbReference type="ARBA" id="ARBA00022989"/>
    </source>
</evidence>
<sequence>MSILRQKFVWIGTAVVLAVLMIFGLAMMGSVLGAKAKSLPVALVVLDRPVDVPGGGQLALGETVKEKITGIAQLPVKWRAMPTEEDAKAALDRQDVYGALVIPADFSAGVASIQSAEPKPAVVKLYVNEGMNSQAAAAVKTMLGQVAKNMGGELSRMVLEQLGQRTQQVPIGTAQALLAPFQTEEIVVHPVGANNGNGGAPNMLTQITWMGSLVGSIFLFLAASAARRAGRPWSVASAQVLLGLALGAVVSGFTVWMANSWYGMELRDSGAVWLFLWLAASAFFLMQTALLNWLGFPAMGLLVLLLFFSMPLLNLPPEFMPQATQDWLYSWTPFRYAASGLRSLMYFGGEEGMSLPYGVLWWIAGIGAAVALASAARKPRGGGSKAATDTKVAGADAH</sequence>
<feature type="transmembrane region" description="Helical" evidence="6">
    <location>
        <begin position="359"/>
        <end position="376"/>
    </location>
</feature>
<dbReference type="GO" id="GO:0016020">
    <property type="term" value="C:membrane"/>
    <property type="evidence" value="ECO:0007669"/>
    <property type="project" value="UniProtKB-SubCell"/>
</dbReference>
<comment type="subcellular location">
    <subcellularLocation>
        <location evidence="1">Membrane</location>
        <topology evidence="1">Multi-pass membrane protein</topology>
    </subcellularLocation>
</comment>
<gene>
    <name evidence="8" type="ORF">H7B90_08490</name>
</gene>
<evidence type="ECO:0000313" key="9">
    <source>
        <dbReference type="Proteomes" id="UP000553776"/>
    </source>
</evidence>
<keyword evidence="4 6" id="KW-0472">Membrane</keyword>
<keyword evidence="2 6" id="KW-0812">Transmembrane</keyword>
<dbReference type="Pfam" id="PF12051">
    <property type="entry name" value="DUF3533"/>
    <property type="match status" value="1"/>
</dbReference>
<evidence type="ECO:0000313" key="8">
    <source>
        <dbReference type="EMBL" id="MBB6691432.1"/>
    </source>
</evidence>